<evidence type="ECO:0000256" key="3">
    <source>
        <dbReference type="ARBA" id="ARBA00022676"/>
    </source>
</evidence>
<keyword evidence="8" id="KW-0333">Golgi apparatus</keyword>
<keyword evidence="10" id="KW-0325">Glycoprotein</keyword>
<proteinExistence type="inferred from homology"/>
<dbReference type="GO" id="GO:0000139">
    <property type="term" value="C:Golgi membrane"/>
    <property type="evidence" value="ECO:0007669"/>
    <property type="project" value="UniProtKB-SubCell"/>
</dbReference>
<evidence type="ECO:0000313" key="12">
    <source>
        <dbReference type="Proteomes" id="UP000001554"/>
    </source>
</evidence>
<keyword evidence="3" id="KW-0328">Glycosyltransferase</keyword>
<dbReference type="Gene3D" id="3.90.1480.20">
    <property type="entry name" value="Glycosyl transferase family 29"/>
    <property type="match status" value="1"/>
</dbReference>
<comment type="similarity">
    <text evidence="2">Belongs to the glycosyltransferase 29 family.</text>
</comment>
<dbReference type="OrthoDB" id="10013371at2759"/>
<sequence length="526" mass="59819">MADFLKPHQTSGAMLMLAHPELSLPVPKEEVPQPAPGVSVYRALGTRCRPCKPTNMYRWLLRLKRTTGGSVFLLLISIYFLGFSLLEIPGIAITLWQAGRGFVRTRGVPQDPGCPGPACQQDLLTLLKGAVQGNHSQQQLLQDQFGISLQTLIDNAKPRVDLNKTLQAVGNDSAVEKGLLQSDNRTTENTTAVEEEFFYYVRSKDGSSRQISGKHPVVKIHQDVNLTAIMEAFHHPWNRDDTSLSLTRSELEQCCSSRKMALMTQENYAVGQRVPSAFNLTQFYTLTEKIHNLLRKKSPFPEKLYKTCSVVGNSGVLRESNCADHIDGADYVFRCNMPPLNDKRHLSHVGTKSNFTTVPMSMLRKYGKIEKSQELKDRWYNQTLQYEGMVIIKKPKDSTAVMQAELEKRRTDLRVAYEDPAHFIAVQKYWAQRGLPRKITSGFYVITVALMLCEQVNVYGFWPFPFDDSGGKVRYHYYYAPIFVAPETHDMAVEFMKVRELHQKGVIKMQLGKCQDKKPVRKHRKL</sequence>
<evidence type="ECO:0000256" key="11">
    <source>
        <dbReference type="SAM" id="Phobius"/>
    </source>
</evidence>
<evidence type="ECO:0000256" key="5">
    <source>
        <dbReference type="ARBA" id="ARBA00022692"/>
    </source>
</evidence>
<dbReference type="CDD" id="cd23963">
    <property type="entry name" value="GT29_ST8SIA"/>
    <property type="match status" value="1"/>
</dbReference>
<evidence type="ECO:0000256" key="9">
    <source>
        <dbReference type="ARBA" id="ARBA00023136"/>
    </source>
</evidence>
<evidence type="ECO:0000256" key="2">
    <source>
        <dbReference type="ARBA" id="ARBA00006003"/>
    </source>
</evidence>
<gene>
    <name evidence="13" type="primary">LOC118428256</name>
</gene>
<keyword evidence="12" id="KW-1185">Reference proteome</keyword>
<keyword evidence="6" id="KW-0735">Signal-anchor</keyword>
<dbReference type="InterPro" id="IPR050943">
    <property type="entry name" value="Glycosyltr_29_Sialyltrsf"/>
</dbReference>
<dbReference type="InterPro" id="IPR001675">
    <property type="entry name" value="Glyco_trans_29"/>
</dbReference>
<dbReference type="PANTHER" id="PTHR11987:SF54">
    <property type="entry name" value="ST8 ALPHA-N-ACETYL-NEURAMINIDE ALPHA-2,8-SIALYLTRANSFERASE 6"/>
    <property type="match status" value="1"/>
</dbReference>
<evidence type="ECO:0000256" key="6">
    <source>
        <dbReference type="ARBA" id="ARBA00022968"/>
    </source>
</evidence>
<comment type="subcellular location">
    <subcellularLocation>
        <location evidence="1">Golgi apparatus membrane</location>
        <topology evidence="1">Single-pass type II membrane protein</topology>
    </subcellularLocation>
</comment>
<dbReference type="InterPro" id="IPR038578">
    <property type="entry name" value="GT29-like_sf"/>
</dbReference>
<organism evidence="12 13">
    <name type="scientific">Branchiostoma floridae</name>
    <name type="common">Florida lancelet</name>
    <name type="synonym">Amphioxus</name>
    <dbReference type="NCBI Taxonomy" id="7739"/>
    <lineage>
        <taxon>Eukaryota</taxon>
        <taxon>Metazoa</taxon>
        <taxon>Chordata</taxon>
        <taxon>Cephalochordata</taxon>
        <taxon>Leptocardii</taxon>
        <taxon>Amphioxiformes</taxon>
        <taxon>Branchiostomatidae</taxon>
        <taxon>Branchiostoma</taxon>
    </lineage>
</organism>
<name>A0A9J7M4H8_BRAFL</name>
<dbReference type="AlphaFoldDB" id="A0A9J7M4H8"/>
<dbReference type="Proteomes" id="UP000001554">
    <property type="component" value="Chromosome 12"/>
</dbReference>
<dbReference type="GO" id="GO:0003828">
    <property type="term" value="F:alpha-N-acetylneuraminate alpha-2,8-sialyltransferase activity"/>
    <property type="evidence" value="ECO:0000318"/>
    <property type="project" value="GO_Central"/>
</dbReference>
<feature type="transmembrane region" description="Helical" evidence="11">
    <location>
        <begin position="71"/>
        <end position="96"/>
    </location>
</feature>
<dbReference type="GO" id="GO:0006491">
    <property type="term" value="P:N-glycan processing"/>
    <property type="evidence" value="ECO:0000318"/>
    <property type="project" value="GO_Central"/>
</dbReference>
<evidence type="ECO:0000256" key="10">
    <source>
        <dbReference type="ARBA" id="ARBA00023180"/>
    </source>
</evidence>
<evidence type="ECO:0000256" key="7">
    <source>
        <dbReference type="ARBA" id="ARBA00022989"/>
    </source>
</evidence>
<dbReference type="OMA" id="CKPTNMY"/>
<keyword evidence="9 11" id="KW-0472">Membrane</keyword>
<keyword evidence="7 11" id="KW-1133">Transmembrane helix</keyword>
<evidence type="ECO:0000313" key="13">
    <source>
        <dbReference type="RefSeq" id="XP_035694158.1"/>
    </source>
</evidence>
<evidence type="ECO:0000256" key="8">
    <source>
        <dbReference type="ARBA" id="ARBA00023034"/>
    </source>
</evidence>
<dbReference type="GO" id="GO:0009311">
    <property type="term" value="P:oligosaccharide metabolic process"/>
    <property type="evidence" value="ECO:0000318"/>
    <property type="project" value="GO_Central"/>
</dbReference>
<reference evidence="13" key="2">
    <citation type="submission" date="2025-08" db="UniProtKB">
        <authorList>
            <consortium name="RefSeq"/>
        </authorList>
    </citation>
    <scope>IDENTIFICATION</scope>
    <source>
        <strain evidence="13">S238N-H82</strain>
        <tissue evidence="13">Testes</tissue>
    </source>
</reference>
<keyword evidence="5 11" id="KW-0812">Transmembrane</keyword>
<dbReference type="Pfam" id="PF00777">
    <property type="entry name" value="Glyco_transf_29"/>
    <property type="match status" value="1"/>
</dbReference>
<dbReference type="KEGG" id="bfo:118428256"/>
<accession>A0A9J7M4H8</accession>
<evidence type="ECO:0000256" key="1">
    <source>
        <dbReference type="ARBA" id="ARBA00004323"/>
    </source>
</evidence>
<keyword evidence="4" id="KW-0808">Transferase</keyword>
<dbReference type="PANTHER" id="PTHR11987">
    <property type="entry name" value="ALPHA-2,8-SIALYLTRANSFERASE"/>
    <property type="match status" value="1"/>
</dbReference>
<reference evidence="12" key="1">
    <citation type="journal article" date="2020" name="Nat. Ecol. Evol.">
        <title>Deeply conserved synteny resolves early events in vertebrate evolution.</title>
        <authorList>
            <person name="Simakov O."/>
            <person name="Marletaz F."/>
            <person name="Yue J.X."/>
            <person name="O'Connell B."/>
            <person name="Jenkins J."/>
            <person name="Brandt A."/>
            <person name="Calef R."/>
            <person name="Tung C.H."/>
            <person name="Huang T.K."/>
            <person name="Schmutz J."/>
            <person name="Satoh N."/>
            <person name="Yu J.K."/>
            <person name="Putnam N.H."/>
            <person name="Green R.E."/>
            <person name="Rokhsar D.S."/>
        </authorList>
    </citation>
    <scope>NUCLEOTIDE SEQUENCE [LARGE SCALE GENOMIC DNA]</scope>
    <source>
        <strain evidence="12">S238N-H82</strain>
    </source>
</reference>
<evidence type="ECO:0000256" key="4">
    <source>
        <dbReference type="ARBA" id="ARBA00022679"/>
    </source>
</evidence>
<dbReference type="GeneID" id="118428256"/>
<protein>
    <submittedName>
        <fullName evidence="13">Alpha-N-acetylneuraminide alpha-2,8-sialyltransferase-like isoform X1</fullName>
    </submittedName>
</protein>
<dbReference type="RefSeq" id="XP_035694158.1">
    <property type="nucleotide sequence ID" value="XM_035838265.1"/>
</dbReference>